<dbReference type="OrthoDB" id="2970442at2"/>
<dbReference type="STRING" id="649639.Bcell_3210"/>
<proteinExistence type="predicted"/>
<sequence length="84" mass="9858">MNTSITHYMMNVKETVEEAQKELLDIKIIREYDPTEYSYAFKQLKELEEEASVLLETATPEEQVAIREARDLVLYTQEVMTRGI</sequence>
<keyword evidence="2" id="KW-1185">Reference proteome</keyword>
<gene>
    <name evidence="1" type="ordered locus">Bcell_3210</name>
</gene>
<dbReference type="Proteomes" id="UP000001401">
    <property type="component" value="Chromosome"/>
</dbReference>
<dbReference type="HOGENOM" id="CLU_2520637_0_0_9"/>
<evidence type="ECO:0000313" key="1">
    <source>
        <dbReference type="EMBL" id="ADU31452.1"/>
    </source>
</evidence>
<organism evidence="1 2">
    <name type="scientific">Evansella cellulosilytica (strain ATCC 21833 / DSM 2522 / FERM P-1141 / JCM 9156 / N-4)</name>
    <name type="common">Bacillus cellulosilyticus</name>
    <dbReference type="NCBI Taxonomy" id="649639"/>
    <lineage>
        <taxon>Bacteria</taxon>
        <taxon>Bacillati</taxon>
        <taxon>Bacillota</taxon>
        <taxon>Bacilli</taxon>
        <taxon>Bacillales</taxon>
        <taxon>Bacillaceae</taxon>
        <taxon>Evansella</taxon>
    </lineage>
</organism>
<dbReference type="RefSeq" id="WP_013489783.1">
    <property type="nucleotide sequence ID" value="NC_014829.1"/>
</dbReference>
<dbReference type="eggNOG" id="ENOG5031MJ9">
    <property type="taxonomic scope" value="Bacteria"/>
</dbReference>
<accession>E6U0K7</accession>
<dbReference type="EMBL" id="CP002394">
    <property type="protein sequence ID" value="ADU31452.1"/>
    <property type="molecule type" value="Genomic_DNA"/>
</dbReference>
<dbReference type="AlphaFoldDB" id="E6U0K7"/>
<reference evidence="1" key="1">
    <citation type="submission" date="2010-12" db="EMBL/GenBank/DDBJ databases">
        <title>Complete sequence of Bacillus cellulosilyticus DSM 2522.</title>
        <authorList>
            <consortium name="US DOE Joint Genome Institute"/>
            <person name="Lucas S."/>
            <person name="Copeland A."/>
            <person name="Lapidus A."/>
            <person name="Cheng J.-F."/>
            <person name="Bruce D."/>
            <person name="Goodwin L."/>
            <person name="Pitluck S."/>
            <person name="Chertkov O."/>
            <person name="Detter J.C."/>
            <person name="Han C."/>
            <person name="Tapia R."/>
            <person name="Land M."/>
            <person name="Hauser L."/>
            <person name="Jeffries C."/>
            <person name="Kyrpides N."/>
            <person name="Ivanova N."/>
            <person name="Mikhailova N."/>
            <person name="Brumm P."/>
            <person name="Mead D."/>
            <person name="Woyke T."/>
        </authorList>
    </citation>
    <scope>NUCLEOTIDE SEQUENCE [LARGE SCALE GENOMIC DNA]</scope>
    <source>
        <strain evidence="1">DSM 2522</strain>
    </source>
</reference>
<dbReference type="Pfam" id="PF10732">
    <property type="entry name" value="DUF2524"/>
    <property type="match status" value="1"/>
</dbReference>
<dbReference type="KEGG" id="bco:Bcell_3210"/>
<keyword evidence="1" id="KW-0812">Transmembrane</keyword>
<evidence type="ECO:0000313" key="2">
    <source>
        <dbReference type="Proteomes" id="UP000001401"/>
    </source>
</evidence>
<protein>
    <submittedName>
        <fullName evidence="1">Golgi autoantigen, golgin subfamily b, macrogolgin (With transmembrane signal), 1</fullName>
    </submittedName>
</protein>
<keyword evidence="1" id="KW-0472">Membrane</keyword>
<dbReference type="InterPro" id="IPR019668">
    <property type="entry name" value="Uncharacterised_YtzC"/>
</dbReference>
<name>E6U0K7_EVAC2</name>